<dbReference type="RefSeq" id="XP_003047087.1">
    <property type="nucleotide sequence ID" value="XM_003047041.1"/>
</dbReference>
<dbReference type="GeneID" id="9675497"/>
<dbReference type="AlphaFoldDB" id="C7Z3W4"/>
<dbReference type="OrthoDB" id="1045822at2759"/>
<protein>
    <submittedName>
        <fullName evidence="2">Uncharacterized protein</fullName>
    </submittedName>
</protein>
<organism evidence="2 3">
    <name type="scientific">Fusarium vanettenii (strain ATCC MYA-4622 / CBS 123669 / FGSC 9596 / NRRL 45880 / 77-13-4)</name>
    <name type="common">Fusarium solani subsp. pisi</name>
    <dbReference type="NCBI Taxonomy" id="660122"/>
    <lineage>
        <taxon>Eukaryota</taxon>
        <taxon>Fungi</taxon>
        <taxon>Dikarya</taxon>
        <taxon>Ascomycota</taxon>
        <taxon>Pezizomycotina</taxon>
        <taxon>Sordariomycetes</taxon>
        <taxon>Hypocreomycetidae</taxon>
        <taxon>Hypocreales</taxon>
        <taxon>Nectriaceae</taxon>
        <taxon>Fusarium</taxon>
        <taxon>Fusarium solani species complex</taxon>
        <taxon>Fusarium vanettenii</taxon>
    </lineage>
</organism>
<dbReference type="Proteomes" id="UP000005206">
    <property type="component" value="Chromosome 8"/>
</dbReference>
<dbReference type="eggNOG" id="ENOG502RJ80">
    <property type="taxonomic scope" value="Eukaryota"/>
</dbReference>
<sequence length="280" mass="30882">MLAFLTRSVYGCFIAAIRGEVRKFFDIQGRDELDAYAGCYWPVETLIQTENEIILRQSRWRKESRPLPSTGYTPHSPMTYPSSSSSTSQATTPNTECDEPLPRIPEECSTGAPSSMSSRRTSVRRQRERSIARDPVAPTDATLVNAHRLSQDPTTPAMQKGHSAPHRLSKDPTTPRDPLVNAHELSQDPTSPREPVAPTDATLVNAHRLSQDPTAPAMQKGHSAPHRLSKDPTTPRDPLVNAHELSQDPTTPAMQKGHSAPHRLNEDPASLSHSPPTHHI</sequence>
<evidence type="ECO:0000256" key="1">
    <source>
        <dbReference type="SAM" id="MobiDB-lite"/>
    </source>
</evidence>
<dbReference type="OMA" id="TPHLHDH"/>
<feature type="compositionally biased region" description="Low complexity" evidence="1">
    <location>
        <begin position="73"/>
        <end position="95"/>
    </location>
</feature>
<feature type="region of interest" description="Disordered" evidence="1">
    <location>
        <begin position="213"/>
        <end position="280"/>
    </location>
</feature>
<dbReference type="EMBL" id="GG698909">
    <property type="protein sequence ID" value="EEU41374.1"/>
    <property type="molecule type" value="Genomic_DNA"/>
</dbReference>
<dbReference type="InParanoid" id="C7Z3W4"/>
<gene>
    <name evidence="2" type="ORF">NECHADRAFT_83391</name>
</gene>
<name>C7Z3W4_FUSV7</name>
<evidence type="ECO:0000313" key="3">
    <source>
        <dbReference type="Proteomes" id="UP000005206"/>
    </source>
</evidence>
<feature type="compositionally biased region" description="Polar residues" evidence="1">
    <location>
        <begin position="271"/>
        <end position="280"/>
    </location>
</feature>
<dbReference type="HOGENOM" id="CLU_994306_0_0_1"/>
<dbReference type="VEuPathDB" id="FungiDB:NECHADRAFT_83391"/>
<proteinExistence type="predicted"/>
<accession>C7Z3W4</accession>
<dbReference type="STRING" id="660122.C7Z3W4"/>
<keyword evidence="3" id="KW-1185">Reference proteome</keyword>
<dbReference type="KEGG" id="nhe:NECHADRAFT_83391"/>
<feature type="region of interest" description="Disordered" evidence="1">
    <location>
        <begin position="64"/>
        <end position="198"/>
    </location>
</feature>
<reference evidence="2 3" key="1">
    <citation type="journal article" date="2009" name="PLoS Genet.">
        <title>The genome of Nectria haematococca: contribution of supernumerary chromosomes to gene expansion.</title>
        <authorList>
            <person name="Coleman J.J."/>
            <person name="Rounsley S.D."/>
            <person name="Rodriguez-Carres M."/>
            <person name="Kuo A."/>
            <person name="Wasmann C.C."/>
            <person name="Grimwood J."/>
            <person name="Schmutz J."/>
            <person name="Taga M."/>
            <person name="White G.J."/>
            <person name="Zhou S."/>
            <person name="Schwartz D.C."/>
            <person name="Freitag M."/>
            <person name="Ma L.J."/>
            <person name="Danchin E.G."/>
            <person name="Henrissat B."/>
            <person name="Coutinho P.M."/>
            <person name="Nelson D.R."/>
            <person name="Straney D."/>
            <person name="Napoli C.A."/>
            <person name="Barker B.M."/>
            <person name="Gribskov M."/>
            <person name="Rep M."/>
            <person name="Kroken S."/>
            <person name="Molnar I."/>
            <person name="Rensing C."/>
            <person name="Kennell J.C."/>
            <person name="Zamora J."/>
            <person name="Farman M.L."/>
            <person name="Selker E.U."/>
            <person name="Salamov A."/>
            <person name="Shapiro H."/>
            <person name="Pangilinan J."/>
            <person name="Lindquist E."/>
            <person name="Lamers C."/>
            <person name="Grigoriev I.V."/>
            <person name="Geiser D.M."/>
            <person name="Covert S.F."/>
            <person name="Temporini E."/>
            <person name="Vanetten H.D."/>
        </authorList>
    </citation>
    <scope>NUCLEOTIDE SEQUENCE [LARGE SCALE GENOMIC DNA]</scope>
    <source>
        <strain evidence="3">ATCC MYA-4622 / CBS 123669 / FGSC 9596 / NRRL 45880 / 77-13-4</strain>
    </source>
</reference>
<evidence type="ECO:0000313" key="2">
    <source>
        <dbReference type="EMBL" id="EEU41374.1"/>
    </source>
</evidence>